<evidence type="ECO:0000256" key="6">
    <source>
        <dbReference type="ARBA" id="ARBA00022801"/>
    </source>
</evidence>
<evidence type="ECO:0000256" key="3">
    <source>
        <dbReference type="ARBA" id="ARBA00022525"/>
    </source>
</evidence>
<name>A0AAJ0B3H6_9PEZI</name>
<evidence type="ECO:0000256" key="9">
    <source>
        <dbReference type="ARBA" id="ARBA00025250"/>
    </source>
</evidence>
<evidence type="ECO:0000256" key="2">
    <source>
        <dbReference type="ARBA" id="ARBA00010278"/>
    </source>
</evidence>
<evidence type="ECO:0000313" key="13">
    <source>
        <dbReference type="EMBL" id="KAK1751014.1"/>
    </source>
</evidence>
<dbReference type="Gene3D" id="3.40.50.1820">
    <property type="entry name" value="alpha/beta hydrolase"/>
    <property type="match status" value="1"/>
</dbReference>
<comment type="catalytic activity">
    <reaction evidence="10 11">
        <text>feruloyl-polysaccharide + H2O = ferulate + polysaccharide.</text>
        <dbReference type="EC" id="3.1.1.73"/>
    </reaction>
</comment>
<comment type="caution">
    <text evidence="13">The sequence shown here is derived from an EMBL/GenBank/DDBJ whole genome shotgun (WGS) entry which is preliminary data.</text>
</comment>
<evidence type="ECO:0000256" key="5">
    <source>
        <dbReference type="ARBA" id="ARBA00022729"/>
    </source>
</evidence>
<keyword evidence="3 11" id="KW-0964">Secreted</keyword>
<dbReference type="Proteomes" id="UP001239445">
    <property type="component" value="Unassembled WGS sequence"/>
</dbReference>
<dbReference type="PANTHER" id="PTHR38050">
    <property type="match status" value="1"/>
</dbReference>
<dbReference type="EC" id="3.1.1.73" evidence="11"/>
<dbReference type="InterPro" id="IPR029058">
    <property type="entry name" value="AB_hydrolase_fold"/>
</dbReference>
<dbReference type="SUPFAM" id="SSF53474">
    <property type="entry name" value="alpha/beta-Hydrolases"/>
    <property type="match status" value="1"/>
</dbReference>
<evidence type="ECO:0000256" key="11">
    <source>
        <dbReference type="RuleBase" id="RU367094"/>
    </source>
</evidence>
<comment type="similarity">
    <text evidence="2 11">Belongs to the faeC family.</text>
</comment>
<keyword evidence="5 11" id="KW-0732">Signal</keyword>
<dbReference type="GO" id="GO:0030600">
    <property type="term" value="F:feruloyl esterase activity"/>
    <property type="evidence" value="ECO:0007669"/>
    <property type="project" value="UniProtKB-UniRule"/>
</dbReference>
<keyword evidence="8 11" id="KW-0624">Polysaccharide degradation</keyword>
<evidence type="ECO:0000313" key="14">
    <source>
        <dbReference type="Proteomes" id="UP001239445"/>
    </source>
</evidence>
<dbReference type="EMBL" id="MU839843">
    <property type="protein sequence ID" value="KAK1751014.1"/>
    <property type="molecule type" value="Genomic_DNA"/>
</dbReference>
<dbReference type="GO" id="GO:0005576">
    <property type="term" value="C:extracellular region"/>
    <property type="evidence" value="ECO:0007669"/>
    <property type="project" value="UniProtKB-SubCell"/>
</dbReference>
<keyword evidence="4 11" id="KW-0858">Xylan degradation</keyword>
<keyword evidence="14" id="KW-1185">Reference proteome</keyword>
<accession>A0AAJ0B3H6</accession>
<comment type="function">
    <text evidence="9 11">Involved in degradation of plant cell walls. Hydrolyzes the feruloyl-arabinose ester bond in arabinoxylans, and the feruloyl-galactose ester bond in pectin. Active against paranitrophenyl-acetate, methyl ferulate and wheat arabinoxylan.</text>
</comment>
<evidence type="ECO:0000256" key="10">
    <source>
        <dbReference type="ARBA" id="ARBA00034075"/>
    </source>
</evidence>
<keyword evidence="7 11" id="KW-0119">Carbohydrate metabolism</keyword>
<feature type="chain" id="PRO_5043112495" description="Feruloyl esterase C" evidence="11">
    <location>
        <begin position="24"/>
        <end position="291"/>
    </location>
</feature>
<dbReference type="GO" id="GO:0045493">
    <property type="term" value="P:xylan catabolic process"/>
    <property type="evidence" value="ECO:0007669"/>
    <property type="project" value="UniProtKB-UniRule"/>
</dbReference>
<feature type="domain" description="Phospholipase/carboxylesterase/thioesterase" evidence="12">
    <location>
        <begin position="134"/>
        <end position="227"/>
    </location>
</feature>
<evidence type="ECO:0000256" key="7">
    <source>
        <dbReference type="ARBA" id="ARBA00023277"/>
    </source>
</evidence>
<comment type="subcellular location">
    <subcellularLocation>
        <location evidence="1 11">Secreted</location>
    </subcellularLocation>
</comment>
<evidence type="ECO:0000256" key="8">
    <source>
        <dbReference type="ARBA" id="ARBA00023326"/>
    </source>
</evidence>
<proteinExistence type="inferred from homology"/>
<gene>
    <name evidence="13" type="ORF">QBC47DRAFT_351795</name>
</gene>
<evidence type="ECO:0000256" key="1">
    <source>
        <dbReference type="ARBA" id="ARBA00004613"/>
    </source>
</evidence>
<dbReference type="PANTHER" id="PTHR38050:SF1">
    <property type="entry name" value="FERULOYL ESTERASE C"/>
    <property type="match status" value="1"/>
</dbReference>
<dbReference type="InterPro" id="IPR043595">
    <property type="entry name" value="FaeB/C/D"/>
</dbReference>
<evidence type="ECO:0000256" key="4">
    <source>
        <dbReference type="ARBA" id="ARBA00022651"/>
    </source>
</evidence>
<dbReference type="InterPro" id="IPR003140">
    <property type="entry name" value="PLipase/COase/thioEstase"/>
</dbReference>
<feature type="signal peptide" evidence="11">
    <location>
        <begin position="1"/>
        <end position="23"/>
    </location>
</feature>
<reference evidence="13" key="1">
    <citation type="submission" date="2023-06" db="EMBL/GenBank/DDBJ databases">
        <title>Genome-scale phylogeny and comparative genomics of the fungal order Sordariales.</title>
        <authorList>
            <consortium name="Lawrence Berkeley National Laboratory"/>
            <person name="Hensen N."/>
            <person name="Bonometti L."/>
            <person name="Westerberg I."/>
            <person name="Brannstrom I.O."/>
            <person name="Guillou S."/>
            <person name="Cros-Aarteil S."/>
            <person name="Calhoun S."/>
            <person name="Haridas S."/>
            <person name="Kuo A."/>
            <person name="Mondo S."/>
            <person name="Pangilinan J."/>
            <person name="Riley R."/>
            <person name="Labutti K."/>
            <person name="Andreopoulos B."/>
            <person name="Lipzen A."/>
            <person name="Chen C."/>
            <person name="Yanf M."/>
            <person name="Daum C."/>
            <person name="Ng V."/>
            <person name="Clum A."/>
            <person name="Steindorff A."/>
            <person name="Ohm R."/>
            <person name="Martin F."/>
            <person name="Silar P."/>
            <person name="Natvig D."/>
            <person name="Lalanne C."/>
            <person name="Gautier V."/>
            <person name="Ament-Velasquez S.L."/>
            <person name="Kruys A."/>
            <person name="Hutchinson M.I."/>
            <person name="Powell A.J."/>
            <person name="Barry K."/>
            <person name="Miller A.N."/>
            <person name="Grigoriev I.V."/>
            <person name="Debuchy R."/>
            <person name="Gladieux P."/>
            <person name="Thoren M.H."/>
            <person name="Johannesson H."/>
        </authorList>
    </citation>
    <scope>NUCLEOTIDE SEQUENCE</scope>
    <source>
        <strain evidence="13">PSN4</strain>
    </source>
</reference>
<dbReference type="AlphaFoldDB" id="A0AAJ0B3H6"/>
<dbReference type="Pfam" id="PF02230">
    <property type="entry name" value="Abhydrolase_2"/>
    <property type="match status" value="1"/>
</dbReference>
<keyword evidence="6 11" id="KW-0378">Hydrolase</keyword>
<protein>
    <recommendedName>
        <fullName evidence="11">Feruloyl esterase C</fullName>
        <ecNumber evidence="11">3.1.1.73</ecNumber>
    </recommendedName>
    <alternativeName>
        <fullName evidence="11">Ferulic acid esterase C</fullName>
    </alternativeName>
</protein>
<sequence>MLGVNLVRYAFLVAAAALPIAAGTPSAGCGKAPKLITAAAASTPLNLTSGGQTRQYYVKLPENYDKDHQYRLILTLHALGGNGQLVTVGQGGYLPWYGMPALINDTTGAIYISPTGLNNGWWNTNGSDVEFIKAAMQAVEEDVCIDQNLRFSTGFSHGGAMSFILACALGKQLRAVGVLSGNPQISGSCPSPGTEPVAYYAEHGVADQVLPITGGRQMRDRFLKNNGCADKTAAEPAKGSGTHIKTQYDCNPGYPVTWVAFDGDHTPQPKDKGASKTFAADYTWEFFSQFK</sequence>
<organism evidence="13 14">
    <name type="scientific">Echria macrotheca</name>
    <dbReference type="NCBI Taxonomy" id="438768"/>
    <lineage>
        <taxon>Eukaryota</taxon>
        <taxon>Fungi</taxon>
        <taxon>Dikarya</taxon>
        <taxon>Ascomycota</taxon>
        <taxon>Pezizomycotina</taxon>
        <taxon>Sordariomycetes</taxon>
        <taxon>Sordariomycetidae</taxon>
        <taxon>Sordariales</taxon>
        <taxon>Schizotheciaceae</taxon>
        <taxon>Echria</taxon>
    </lineage>
</organism>
<evidence type="ECO:0000259" key="12">
    <source>
        <dbReference type="Pfam" id="PF02230"/>
    </source>
</evidence>